<keyword evidence="3" id="KW-1185">Reference proteome</keyword>
<name>A0A151P7W1_ALLMI</name>
<feature type="compositionally biased region" description="Low complexity" evidence="1">
    <location>
        <begin position="64"/>
        <end position="77"/>
    </location>
</feature>
<evidence type="ECO:0000313" key="2">
    <source>
        <dbReference type="EMBL" id="KYO45138.1"/>
    </source>
</evidence>
<sequence>MRTSAALDSCKGFILPPALMDNIKQASWFVAKGPQSVLLHRLGLVSPDEMILSLHLRYSEELSSGKTTSTTGTFTTERNTRGTDPV</sequence>
<evidence type="ECO:0000256" key="1">
    <source>
        <dbReference type="SAM" id="MobiDB-lite"/>
    </source>
</evidence>
<evidence type="ECO:0000313" key="3">
    <source>
        <dbReference type="Proteomes" id="UP000050525"/>
    </source>
</evidence>
<protein>
    <submittedName>
        <fullName evidence="2">Uncharacterized protein</fullName>
    </submittedName>
</protein>
<dbReference type="Proteomes" id="UP000050525">
    <property type="component" value="Unassembled WGS sequence"/>
</dbReference>
<dbReference type="EMBL" id="AKHW03000635">
    <property type="protein sequence ID" value="KYO45138.1"/>
    <property type="molecule type" value="Genomic_DNA"/>
</dbReference>
<reference evidence="2 3" key="1">
    <citation type="journal article" date="2012" name="Genome Biol.">
        <title>Sequencing three crocodilian genomes to illuminate the evolution of archosaurs and amniotes.</title>
        <authorList>
            <person name="St John J.A."/>
            <person name="Braun E.L."/>
            <person name="Isberg S.R."/>
            <person name="Miles L.G."/>
            <person name="Chong A.Y."/>
            <person name="Gongora J."/>
            <person name="Dalzell P."/>
            <person name="Moran C."/>
            <person name="Bed'hom B."/>
            <person name="Abzhanov A."/>
            <person name="Burgess S.C."/>
            <person name="Cooksey A.M."/>
            <person name="Castoe T.A."/>
            <person name="Crawford N.G."/>
            <person name="Densmore L.D."/>
            <person name="Drew J.C."/>
            <person name="Edwards S.V."/>
            <person name="Faircloth B.C."/>
            <person name="Fujita M.K."/>
            <person name="Greenwold M.J."/>
            <person name="Hoffmann F.G."/>
            <person name="Howard J.M."/>
            <person name="Iguchi T."/>
            <person name="Janes D.E."/>
            <person name="Khan S.Y."/>
            <person name="Kohno S."/>
            <person name="de Koning A.J."/>
            <person name="Lance S.L."/>
            <person name="McCarthy F.M."/>
            <person name="McCormack J.E."/>
            <person name="Merchant M.E."/>
            <person name="Peterson D.G."/>
            <person name="Pollock D.D."/>
            <person name="Pourmand N."/>
            <person name="Raney B.J."/>
            <person name="Roessler K.A."/>
            <person name="Sanford J.R."/>
            <person name="Sawyer R.H."/>
            <person name="Schmidt C.J."/>
            <person name="Triplett E.W."/>
            <person name="Tuberville T.D."/>
            <person name="Venegas-Anaya M."/>
            <person name="Howard J.T."/>
            <person name="Jarvis E.D."/>
            <person name="Guillette L.J.Jr."/>
            <person name="Glenn T.C."/>
            <person name="Green R.E."/>
            <person name="Ray D.A."/>
        </authorList>
    </citation>
    <scope>NUCLEOTIDE SEQUENCE [LARGE SCALE GENOMIC DNA]</scope>
    <source>
        <strain evidence="2">KSC_2009_1</strain>
    </source>
</reference>
<proteinExistence type="predicted"/>
<gene>
    <name evidence="2" type="ORF">Y1Q_0007427</name>
</gene>
<accession>A0A151P7W1</accession>
<comment type="caution">
    <text evidence="2">The sequence shown here is derived from an EMBL/GenBank/DDBJ whole genome shotgun (WGS) entry which is preliminary data.</text>
</comment>
<feature type="region of interest" description="Disordered" evidence="1">
    <location>
        <begin position="64"/>
        <end position="86"/>
    </location>
</feature>
<dbReference type="AlphaFoldDB" id="A0A151P7W1"/>
<organism evidence="2 3">
    <name type="scientific">Alligator mississippiensis</name>
    <name type="common">American alligator</name>
    <dbReference type="NCBI Taxonomy" id="8496"/>
    <lineage>
        <taxon>Eukaryota</taxon>
        <taxon>Metazoa</taxon>
        <taxon>Chordata</taxon>
        <taxon>Craniata</taxon>
        <taxon>Vertebrata</taxon>
        <taxon>Euteleostomi</taxon>
        <taxon>Archelosauria</taxon>
        <taxon>Archosauria</taxon>
        <taxon>Crocodylia</taxon>
        <taxon>Alligatoridae</taxon>
        <taxon>Alligatorinae</taxon>
        <taxon>Alligator</taxon>
    </lineage>
</organism>